<dbReference type="Proteomes" id="UP000199702">
    <property type="component" value="Unassembled WGS sequence"/>
</dbReference>
<feature type="signal peptide" evidence="1">
    <location>
        <begin position="1"/>
        <end position="20"/>
    </location>
</feature>
<proteinExistence type="predicted"/>
<sequence length="125" mass="14132">MKKLLLFVFMMLCLSVYSQSNDARFTVIKVGNKYSKEALTAAFQKADMCGHYYFSKSNDITFDDGSVVRLFSKKEMSQSPALSDNCYITDDTIMVKNIVWSITSNGYIAKGYNSSMNAKHESDKL</sequence>
<accession>A0A1H6YHK6</accession>
<gene>
    <name evidence="2" type="ORF">SAMN05660918_0211</name>
</gene>
<dbReference type="AlphaFoldDB" id="A0A1H6YHK6"/>
<evidence type="ECO:0000313" key="3">
    <source>
        <dbReference type="Proteomes" id="UP000199702"/>
    </source>
</evidence>
<name>A0A1H6YHK6_9FLAO</name>
<dbReference type="RefSeq" id="WP_091316164.1">
    <property type="nucleotide sequence ID" value="NZ_CBCSJU010000012.1"/>
</dbReference>
<feature type="chain" id="PRO_5011542150" evidence="1">
    <location>
        <begin position="21"/>
        <end position="125"/>
    </location>
</feature>
<reference evidence="3" key="1">
    <citation type="submission" date="2016-10" db="EMBL/GenBank/DDBJ databases">
        <authorList>
            <person name="Varghese N."/>
            <person name="Submissions S."/>
        </authorList>
    </citation>
    <scope>NUCLEOTIDE SEQUENCE [LARGE SCALE GENOMIC DNA]</scope>
    <source>
        <strain evidence="3">DSM 17934</strain>
    </source>
</reference>
<protein>
    <submittedName>
        <fullName evidence="2">Uncharacterized protein</fullName>
    </submittedName>
</protein>
<keyword evidence="1" id="KW-0732">Signal</keyword>
<dbReference type="EMBL" id="FNYA01000018">
    <property type="protein sequence ID" value="SEJ39314.1"/>
    <property type="molecule type" value="Genomic_DNA"/>
</dbReference>
<keyword evidence="3" id="KW-1185">Reference proteome</keyword>
<evidence type="ECO:0000313" key="2">
    <source>
        <dbReference type="EMBL" id="SEJ39314.1"/>
    </source>
</evidence>
<organism evidence="2 3">
    <name type="scientific">Flavobacterium terrigena</name>
    <dbReference type="NCBI Taxonomy" id="402734"/>
    <lineage>
        <taxon>Bacteria</taxon>
        <taxon>Pseudomonadati</taxon>
        <taxon>Bacteroidota</taxon>
        <taxon>Flavobacteriia</taxon>
        <taxon>Flavobacteriales</taxon>
        <taxon>Flavobacteriaceae</taxon>
        <taxon>Flavobacterium</taxon>
    </lineage>
</organism>
<evidence type="ECO:0000256" key="1">
    <source>
        <dbReference type="SAM" id="SignalP"/>
    </source>
</evidence>